<reference evidence="14" key="1">
    <citation type="submission" date="2025-08" db="UniProtKB">
        <authorList>
            <consortium name="RefSeq"/>
        </authorList>
    </citation>
    <scope>IDENTIFICATION</scope>
    <source>
        <tissue evidence="14">Whole larvae</tissue>
    </source>
</reference>
<name>A0ABM3MI34_GALME</name>
<gene>
    <name evidence="14" type="primary">LOC128200742</name>
</gene>
<evidence type="ECO:0000256" key="7">
    <source>
        <dbReference type="ARBA" id="ARBA00023157"/>
    </source>
</evidence>
<dbReference type="InterPro" id="IPR001916">
    <property type="entry name" value="Glyco_hydro_22"/>
</dbReference>
<evidence type="ECO:0000256" key="1">
    <source>
        <dbReference type="ARBA" id="ARBA00000632"/>
    </source>
</evidence>
<evidence type="ECO:0000256" key="8">
    <source>
        <dbReference type="ARBA" id="ARBA00023295"/>
    </source>
</evidence>
<dbReference type="SMART" id="SM00263">
    <property type="entry name" value="LYZ1"/>
    <property type="match status" value="1"/>
</dbReference>
<dbReference type="PROSITE" id="PS00128">
    <property type="entry name" value="GLYCOSYL_HYDROL_F22_1"/>
    <property type="match status" value="1"/>
</dbReference>
<dbReference type="SUPFAM" id="SSF53955">
    <property type="entry name" value="Lysozyme-like"/>
    <property type="match status" value="1"/>
</dbReference>
<dbReference type="Gene3D" id="1.10.530.10">
    <property type="match status" value="1"/>
</dbReference>
<dbReference type="PRINTS" id="PR00135">
    <property type="entry name" value="LYZLACT"/>
</dbReference>
<evidence type="ECO:0000256" key="6">
    <source>
        <dbReference type="ARBA" id="ARBA00022801"/>
    </source>
</evidence>
<dbReference type="PANTHER" id="PTHR11407">
    <property type="entry name" value="LYSOZYME C"/>
    <property type="match status" value="1"/>
</dbReference>
<proteinExistence type="inferred from homology"/>
<sequence>MRVYVLTLLIVSSVFQCHSVKFTRCKLVRELLKIKSIEKTFLGSWVCLIEKESQRDTAAYRESGARKYYGLYQIPQVWCKNGKRGGKCNIACEALLDDDIRDDTECAVHIYEKEGFKYWSQWMVRCKNDNFITGEIYKCPDLISPRISRENDLEEILKLKEQRDKMRNHSDLRTYYGINWFF</sequence>
<evidence type="ECO:0000256" key="3">
    <source>
        <dbReference type="ARBA" id="ARBA00020438"/>
    </source>
</evidence>
<dbReference type="Pfam" id="PF00062">
    <property type="entry name" value="Lys"/>
    <property type="match status" value="1"/>
</dbReference>
<comment type="catalytic activity">
    <reaction evidence="1">
        <text>Hydrolysis of (1-&gt;4)-beta-linkages between N-acetylmuramic acid and N-acetyl-D-glucosamine residues in a peptidoglycan and between N-acetyl-D-glucosamine residues in chitodextrins.</text>
        <dbReference type="EC" id="3.2.1.17"/>
    </reaction>
</comment>
<evidence type="ECO:0000259" key="12">
    <source>
        <dbReference type="PROSITE" id="PS00128"/>
    </source>
</evidence>
<dbReference type="GeneID" id="128200742"/>
<dbReference type="CDD" id="cd16899">
    <property type="entry name" value="LYZ_C_invert"/>
    <property type="match status" value="1"/>
</dbReference>
<evidence type="ECO:0000313" key="13">
    <source>
        <dbReference type="Proteomes" id="UP001652740"/>
    </source>
</evidence>
<evidence type="ECO:0000256" key="9">
    <source>
        <dbReference type="ARBA" id="ARBA00031262"/>
    </source>
</evidence>
<dbReference type="InterPro" id="IPR023346">
    <property type="entry name" value="Lysozyme-like_dom_sf"/>
</dbReference>
<feature type="domain" description="Glycosyl hydrolases family 22 (GH22)" evidence="12">
    <location>
        <begin position="88"/>
        <end position="106"/>
    </location>
</feature>
<keyword evidence="5" id="KW-0081">Bacteriolytic enzyme</keyword>
<dbReference type="RefSeq" id="XP_052751046.1">
    <property type="nucleotide sequence ID" value="XM_052895086.1"/>
</dbReference>
<keyword evidence="6" id="KW-0378">Hydrolase</keyword>
<keyword evidence="8" id="KW-0326">Glycosidase</keyword>
<evidence type="ECO:0000256" key="5">
    <source>
        <dbReference type="ARBA" id="ARBA00022638"/>
    </source>
</evidence>
<dbReference type="PROSITE" id="PS51348">
    <property type="entry name" value="GLYCOSYL_HYDROL_F22_2"/>
    <property type="match status" value="1"/>
</dbReference>
<dbReference type="EC" id="3.2.1.17" evidence="2"/>
<protein>
    <recommendedName>
        <fullName evidence="3">Lysozyme</fullName>
        <ecNumber evidence="2">3.2.1.17</ecNumber>
    </recommendedName>
    <alternativeName>
        <fullName evidence="9">1,4-beta-N-acetylmuramidase</fullName>
    </alternativeName>
</protein>
<keyword evidence="4" id="KW-0929">Antimicrobial</keyword>
<keyword evidence="11" id="KW-0732">Signal</keyword>
<evidence type="ECO:0000256" key="10">
    <source>
        <dbReference type="RuleBase" id="RU004440"/>
    </source>
</evidence>
<evidence type="ECO:0000256" key="2">
    <source>
        <dbReference type="ARBA" id="ARBA00012732"/>
    </source>
</evidence>
<evidence type="ECO:0000256" key="11">
    <source>
        <dbReference type="SAM" id="SignalP"/>
    </source>
</evidence>
<dbReference type="Proteomes" id="UP001652740">
    <property type="component" value="Unplaced"/>
</dbReference>
<evidence type="ECO:0000256" key="4">
    <source>
        <dbReference type="ARBA" id="ARBA00022529"/>
    </source>
</evidence>
<organism evidence="13 14">
    <name type="scientific">Galleria mellonella</name>
    <name type="common">Greater wax moth</name>
    <dbReference type="NCBI Taxonomy" id="7137"/>
    <lineage>
        <taxon>Eukaryota</taxon>
        <taxon>Metazoa</taxon>
        <taxon>Ecdysozoa</taxon>
        <taxon>Arthropoda</taxon>
        <taxon>Hexapoda</taxon>
        <taxon>Insecta</taxon>
        <taxon>Pterygota</taxon>
        <taxon>Neoptera</taxon>
        <taxon>Endopterygota</taxon>
        <taxon>Lepidoptera</taxon>
        <taxon>Glossata</taxon>
        <taxon>Ditrysia</taxon>
        <taxon>Pyraloidea</taxon>
        <taxon>Pyralidae</taxon>
        <taxon>Galleriinae</taxon>
        <taxon>Galleria</taxon>
    </lineage>
</organism>
<feature type="chain" id="PRO_5045750567" description="Lysozyme" evidence="11">
    <location>
        <begin position="20"/>
        <end position="182"/>
    </location>
</feature>
<accession>A0ABM3MI34</accession>
<comment type="similarity">
    <text evidence="10">Belongs to the glycosyl hydrolase 22 family.</text>
</comment>
<keyword evidence="7" id="KW-1015">Disulfide bond</keyword>
<dbReference type="PANTHER" id="PTHR11407:SF63">
    <property type="entry name" value="LYSOZYME C"/>
    <property type="match status" value="1"/>
</dbReference>
<evidence type="ECO:0000313" key="14">
    <source>
        <dbReference type="RefSeq" id="XP_052751046.1"/>
    </source>
</evidence>
<feature type="signal peptide" evidence="11">
    <location>
        <begin position="1"/>
        <end position="19"/>
    </location>
</feature>
<dbReference type="InterPro" id="IPR019799">
    <property type="entry name" value="Glyco_hydro_22_CS"/>
</dbReference>
<keyword evidence="13" id="KW-1185">Reference proteome</keyword>